<proteinExistence type="predicted"/>
<feature type="chain" id="PRO_5046358947" evidence="1">
    <location>
        <begin position="20"/>
        <end position="310"/>
    </location>
</feature>
<dbReference type="SUPFAM" id="SSF63829">
    <property type="entry name" value="Calcium-dependent phosphotriesterase"/>
    <property type="match status" value="1"/>
</dbReference>
<dbReference type="InterPro" id="IPR015943">
    <property type="entry name" value="WD40/YVTN_repeat-like_dom_sf"/>
</dbReference>
<protein>
    <submittedName>
        <fullName evidence="2">SMP-30/gluconolactonase/LRE family protein</fullName>
    </submittedName>
</protein>
<accession>A0ABV7EG76</accession>
<dbReference type="PANTHER" id="PTHR40274">
    <property type="entry name" value="VIRGINIAMYCIN B LYASE"/>
    <property type="match status" value="1"/>
</dbReference>
<keyword evidence="1" id="KW-0732">Signal</keyword>
<reference evidence="3" key="1">
    <citation type="journal article" date="2019" name="Int. J. Syst. Evol. Microbiol.">
        <title>The Global Catalogue of Microorganisms (GCM) 10K type strain sequencing project: providing services to taxonomists for standard genome sequencing and annotation.</title>
        <authorList>
            <consortium name="The Broad Institute Genomics Platform"/>
            <consortium name="The Broad Institute Genome Sequencing Center for Infectious Disease"/>
            <person name="Wu L."/>
            <person name="Ma J."/>
        </authorList>
    </citation>
    <scope>NUCLEOTIDE SEQUENCE [LARGE SCALE GENOMIC DNA]</scope>
    <source>
        <strain evidence="3">KCTC 52606</strain>
    </source>
</reference>
<dbReference type="RefSeq" id="WP_336918927.1">
    <property type="nucleotide sequence ID" value="NZ_JBANRN010000007.1"/>
</dbReference>
<evidence type="ECO:0000256" key="1">
    <source>
        <dbReference type="SAM" id="SignalP"/>
    </source>
</evidence>
<dbReference type="InterPro" id="IPR051344">
    <property type="entry name" value="Vgb"/>
</dbReference>
<dbReference type="PANTHER" id="PTHR40274:SF3">
    <property type="entry name" value="VIRGINIAMYCIN B LYASE"/>
    <property type="match status" value="1"/>
</dbReference>
<feature type="signal peptide" evidence="1">
    <location>
        <begin position="1"/>
        <end position="19"/>
    </location>
</feature>
<sequence length="310" mass="32035">MAMLSAAALLSACAHGAEAQPATPPDIVMQGERLFPESITSTADGTLYIGSNPGIIFRAAPGSDTAEPWIVPDEANGLASVFGVLADEARGLLWVCSNPAMGQAGGVPAIKTFRLRDGALVVSYPLNVEGPAMCNDMTVAGNGDVYATETLGGRILKLANGGAAFDLFAADPEFASADGIAFAADGTLYMNAIQRNNLVRVNVDGQGRFTHATVLTPTRPMAGPDGLRLIAGNRFLQSEGNSGLITLVTVAGDRAEIEVLADGIDYASSVTLAQGRAWFPEGKLRFLFGPQAGEDPGPFVVRSVAVPGAE</sequence>
<dbReference type="EMBL" id="JBHRSU010000034">
    <property type="protein sequence ID" value="MFC3101658.1"/>
    <property type="molecule type" value="Genomic_DNA"/>
</dbReference>
<organism evidence="2 3">
    <name type="scientific">Alteraurantiacibacter lauratis</name>
    <dbReference type="NCBI Taxonomy" id="2054627"/>
    <lineage>
        <taxon>Bacteria</taxon>
        <taxon>Pseudomonadati</taxon>
        <taxon>Pseudomonadota</taxon>
        <taxon>Alphaproteobacteria</taxon>
        <taxon>Sphingomonadales</taxon>
        <taxon>Erythrobacteraceae</taxon>
        <taxon>Alteraurantiacibacter</taxon>
    </lineage>
</organism>
<name>A0ABV7EG76_9SPHN</name>
<evidence type="ECO:0000313" key="2">
    <source>
        <dbReference type="EMBL" id="MFC3101658.1"/>
    </source>
</evidence>
<evidence type="ECO:0000313" key="3">
    <source>
        <dbReference type="Proteomes" id="UP001595378"/>
    </source>
</evidence>
<gene>
    <name evidence="2" type="ORF">ACFODK_12235</name>
</gene>
<dbReference type="Proteomes" id="UP001595378">
    <property type="component" value="Unassembled WGS sequence"/>
</dbReference>
<dbReference type="Gene3D" id="2.130.10.10">
    <property type="entry name" value="YVTN repeat-like/Quinoprotein amine dehydrogenase"/>
    <property type="match status" value="1"/>
</dbReference>
<keyword evidence="3" id="KW-1185">Reference proteome</keyword>
<comment type="caution">
    <text evidence="2">The sequence shown here is derived from an EMBL/GenBank/DDBJ whole genome shotgun (WGS) entry which is preliminary data.</text>
</comment>